<keyword evidence="3" id="KW-0812">Transmembrane</keyword>
<feature type="domain" description="DUF7791" evidence="5">
    <location>
        <begin position="552"/>
        <end position="689"/>
    </location>
</feature>
<keyword evidence="1" id="KW-0677">Repeat</keyword>
<protein>
    <submittedName>
        <fullName evidence="6">Uncharacterized protein</fullName>
    </submittedName>
</protein>
<evidence type="ECO:0000313" key="7">
    <source>
        <dbReference type="Proteomes" id="UP000254866"/>
    </source>
</evidence>
<evidence type="ECO:0000256" key="1">
    <source>
        <dbReference type="ARBA" id="ARBA00022737"/>
    </source>
</evidence>
<keyword evidence="3" id="KW-0472">Membrane</keyword>
<dbReference type="RefSeq" id="XP_031865767.1">
    <property type="nucleotide sequence ID" value="XM_032017860.1"/>
</dbReference>
<dbReference type="PANTHER" id="PTHR10039:SF5">
    <property type="entry name" value="NACHT DOMAIN-CONTAINING PROTEIN"/>
    <property type="match status" value="1"/>
</dbReference>
<evidence type="ECO:0000256" key="2">
    <source>
        <dbReference type="SAM" id="MobiDB-lite"/>
    </source>
</evidence>
<dbReference type="AlphaFoldDB" id="A0A370TC72"/>
<dbReference type="InterPro" id="IPR056693">
    <property type="entry name" value="DUF7791"/>
</dbReference>
<dbReference type="Pfam" id="PF25053">
    <property type="entry name" value="DUF7791"/>
    <property type="match status" value="1"/>
</dbReference>
<keyword evidence="7" id="KW-1185">Reference proteome</keyword>
<keyword evidence="3" id="KW-1133">Transmembrane helix</keyword>
<sequence length="1074" mass="123132">MPLDPLTALGVASNIIQCVDFTVGLISKTHEIYKSADGALVGNQDLEVIARNLVGLTENLQNDLNYHLLPLGGPNSPSNTETRENVELGAINTKCSEVATELLGALNKLKVAAKHSKWKSFRKALRSVWDEDKIQVVLVKLSGCRAALDTELLISLRTSMNSASFDQFQGFKALDRSTHNINQNLTALRADTYRNQQEILKAIQQHHWDGENPNHVAQFSTKVTQMVDKESIALLRQKFLDRLSFRRMSDRQEEIHPAHEETFNWIYQPAAGQPWGNFREWLHHGEGLYWITGKAGSGKSTLMKYLYNNPTSTELLQIWAGDLPLITASYYFWDAGTSMQKSQIGLLQSLLYECLTQCEDLIPHIFPSRWRCYENIGDDSSPWSRTELIQAFDLLLKQDGLSAKFCFFVDGLDEYDGSNREIVELFRGVAASSMVKICLSSRPLLEFEDAFGKYPKLMLQDLTQNDIKLYTESEFGRSERFLKLGQREPERTLLLVKEIVNKSAGVFLWVILVTRSLLEGLQNCDKIFDLQRRLEALPADLEDLYFHMMEHVDELYKQQASHFFRIVLHKRGQDPEIKPLDLAFAAEEEPNFAITTQVRPLEESEISFWLEETTRRINSRCKGLLEARTGWGDCPEDRVRIHFLHKTVKDFMETSKIRETIVSQSAAGFNPDVAMMKSVLVQLKVFPGQKTSFRLSHLEKEFMQYAAKAEITSGQAHPSLMQNFYETANQIESMCAIPKGKSRYKRPNSWVREVMRSYFDLDEEPYFLSLVGLYSMDLFVAGRLEQDKQLLASKAGSQLLYSATIGAGFPPDDSQPASSKLVRLLLDHGADPNATVQEYTMWEQYLRYLYEGYGPEKDCEPGQMLNIVVIEVMRLLVAAGANPEACCWVNHLERKVPAVTVLTESFGKRYPKQIIDLKQLIRQKLEEKVGCLRAMEIEDEWYQMLLEWRRVKDEDQFDDWSEEDHRHAVVAAKRIAIANSKRWKILTIFKKPAVLKNLEGLWHFKEPRQKPRRRSRLIRRNRIHSEGSGSGERNNPWGRINRSLLSQVLIMIVILVPTSILLRFVGKSEQQLGI</sequence>
<dbReference type="InterPro" id="IPR027417">
    <property type="entry name" value="P-loop_NTPase"/>
</dbReference>
<evidence type="ECO:0000259" key="5">
    <source>
        <dbReference type="Pfam" id="PF25053"/>
    </source>
</evidence>
<comment type="caution">
    <text evidence="6">The sequence shown here is derived from an EMBL/GenBank/DDBJ whole genome shotgun (WGS) entry which is preliminary data.</text>
</comment>
<evidence type="ECO:0000313" key="6">
    <source>
        <dbReference type="EMBL" id="RDL31835.1"/>
    </source>
</evidence>
<dbReference type="Pfam" id="PF24883">
    <property type="entry name" value="NPHP3_N"/>
    <property type="match status" value="1"/>
</dbReference>
<evidence type="ECO:0000259" key="4">
    <source>
        <dbReference type="Pfam" id="PF24883"/>
    </source>
</evidence>
<dbReference type="OrthoDB" id="443402at2759"/>
<reference evidence="6 7" key="1">
    <citation type="journal article" date="2018" name="IMA Fungus">
        <title>IMA Genome-F 9: Draft genome sequence of Annulohypoxylon stygium, Aspergillus mulundensis, Berkeleyomyces basicola (syn. Thielaviopsis basicola), Ceratocystis smalleyi, two Cercospora beticola strains, Coleophoma cylindrospora, Fusarium fracticaudum, Phialophora cf. hyalina, and Morchella septimelata.</title>
        <authorList>
            <person name="Wingfield B.D."/>
            <person name="Bills G.F."/>
            <person name="Dong Y."/>
            <person name="Huang W."/>
            <person name="Nel W.J."/>
            <person name="Swalarsk-Parry B.S."/>
            <person name="Vaghefi N."/>
            <person name="Wilken P.M."/>
            <person name="An Z."/>
            <person name="de Beer Z.W."/>
            <person name="De Vos L."/>
            <person name="Chen L."/>
            <person name="Duong T.A."/>
            <person name="Gao Y."/>
            <person name="Hammerbacher A."/>
            <person name="Kikkert J.R."/>
            <person name="Li Y."/>
            <person name="Li H."/>
            <person name="Li K."/>
            <person name="Li Q."/>
            <person name="Liu X."/>
            <person name="Ma X."/>
            <person name="Naidoo K."/>
            <person name="Pethybridge S.J."/>
            <person name="Sun J."/>
            <person name="Steenkamp E.T."/>
            <person name="van der Nest M.A."/>
            <person name="van Wyk S."/>
            <person name="Wingfield M.J."/>
            <person name="Xiong C."/>
            <person name="Yue Q."/>
            <person name="Zhang X."/>
        </authorList>
    </citation>
    <scope>NUCLEOTIDE SEQUENCE [LARGE SCALE GENOMIC DNA]</scope>
    <source>
        <strain evidence="6 7">BP 5553</strain>
    </source>
</reference>
<dbReference type="Proteomes" id="UP000254866">
    <property type="component" value="Unassembled WGS sequence"/>
</dbReference>
<dbReference type="Gene3D" id="3.40.50.300">
    <property type="entry name" value="P-loop containing nucleotide triphosphate hydrolases"/>
    <property type="match status" value="1"/>
</dbReference>
<dbReference type="PANTHER" id="PTHR10039">
    <property type="entry name" value="AMELOGENIN"/>
    <property type="match status" value="1"/>
</dbReference>
<dbReference type="InterPro" id="IPR056884">
    <property type="entry name" value="NPHP3-like_N"/>
</dbReference>
<dbReference type="SUPFAM" id="SSF52540">
    <property type="entry name" value="P-loop containing nucleoside triphosphate hydrolases"/>
    <property type="match status" value="1"/>
</dbReference>
<feature type="region of interest" description="Disordered" evidence="2">
    <location>
        <begin position="1012"/>
        <end position="1034"/>
    </location>
</feature>
<feature type="transmembrane region" description="Helical" evidence="3">
    <location>
        <begin position="1044"/>
        <end position="1065"/>
    </location>
</feature>
<gene>
    <name evidence="6" type="ORF">BP5553_09237</name>
</gene>
<organism evidence="6 7">
    <name type="scientific">Venustampulla echinocandica</name>
    <dbReference type="NCBI Taxonomy" id="2656787"/>
    <lineage>
        <taxon>Eukaryota</taxon>
        <taxon>Fungi</taxon>
        <taxon>Dikarya</taxon>
        <taxon>Ascomycota</taxon>
        <taxon>Pezizomycotina</taxon>
        <taxon>Leotiomycetes</taxon>
        <taxon>Helotiales</taxon>
        <taxon>Pleuroascaceae</taxon>
        <taxon>Venustampulla</taxon>
    </lineage>
</organism>
<feature type="domain" description="Nephrocystin 3-like N-terminal" evidence="4">
    <location>
        <begin position="277"/>
        <end position="442"/>
    </location>
</feature>
<proteinExistence type="predicted"/>
<accession>A0A370TC72</accession>
<evidence type="ECO:0000256" key="3">
    <source>
        <dbReference type="SAM" id="Phobius"/>
    </source>
</evidence>
<dbReference type="EMBL" id="NPIC01000011">
    <property type="protein sequence ID" value="RDL31835.1"/>
    <property type="molecule type" value="Genomic_DNA"/>
</dbReference>
<dbReference type="STRING" id="2656787.A0A370TC72"/>
<name>A0A370TC72_9HELO</name>
<feature type="compositionally biased region" description="Basic residues" evidence="2">
    <location>
        <begin position="1012"/>
        <end position="1022"/>
    </location>
</feature>
<dbReference type="GeneID" id="43602086"/>